<name>A0A7D6V715_9NOCA</name>
<dbReference type="Proteomes" id="UP000515512">
    <property type="component" value="Chromosome"/>
</dbReference>
<protein>
    <submittedName>
        <fullName evidence="1">Uncharacterized protein</fullName>
    </submittedName>
</protein>
<reference evidence="1 2" key="1">
    <citation type="submission" date="2020-07" db="EMBL/GenBank/DDBJ databases">
        <authorList>
            <person name="Zhuang K."/>
            <person name="Ran Y."/>
        </authorList>
    </citation>
    <scope>NUCLEOTIDE SEQUENCE [LARGE SCALE GENOMIC DNA]</scope>
    <source>
        <strain evidence="1 2">WCH-YHL-001</strain>
    </source>
</reference>
<evidence type="ECO:0000313" key="2">
    <source>
        <dbReference type="Proteomes" id="UP000515512"/>
    </source>
</evidence>
<dbReference type="KEGG" id="nhu:H0264_28020"/>
<dbReference type="EMBL" id="CP059399">
    <property type="protein sequence ID" value="QLY29121.1"/>
    <property type="molecule type" value="Genomic_DNA"/>
</dbReference>
<dbReference type="AlphaFoldDB" id="A0A7D6V715"/>
<evidence type="ECO:0000313" key="1">
    <source>
        <dbReference type="EMBL" id="QLY29121.1"/>
    </source>
</evidence>
<keyword evidence="2" id="KW-1185">Reference proteome</keyword>
<dbReference type="RefSeq" id="WP_181580326.1">
    <property type="nucleotide sequence ID" value="NZ_CP059399.1"/>
</dbReference>
<accession>A0A7D6V715</accession>
<proteinExistence type="predicted"/>
<gene>
    <name evidence="1" type="ORF">H0264_28020</name>
</gene>
<sequence length="211" mass="23274">MLLGTLLAVAYRFDDGAPQRVLSVDFEFDTGTWGLRLGEYGVVSFRQGVAEAANSPVSDCFPWPRVIGEPARSGWLTDDAGRAVGVQFEFGDPAAQPRMAVQLRERMSRVEINAVYALETPLRAVARKSGTEREELPAARFRLTNDRTEPLTLGLEPTGMMFDIGPGDWVDIESSVDDGQLPELHAYDSGLLVLWGGWRNSAVDRDGTLWE</sequence>
<organism evidence="1 2">
    <name type="scientific">Nocardia huaxiensis</name>
    <dbReference type="NCBI Taxonomy" id="2755382"/>
    <lineage>
        <taxon>Bacteria</taxon>
        <taxon>Bacillati</taxon>
        <taxon>Actinomycetota</taxon>
        <taxon>Actinomycetes</taxon>
        <taxon>Mycobacteriales</taxon>
        <taxon>Nocardiaceae</taxon>
        <taxon>Nocardia</taxon>
    </lineage>
</organism>